<reference evidence="1 2" key="1">
    <citation type="submission" date="2021-06" db="EMBL/GenBank/DDBJ databases">
        <authorList>
            <person name="Sun Q."/>
            <person name="Li D."/>
        </authorList>
    </citation>
    <scope>NUCLEOTIDE SEQUENCE [LARGE SCALE GENOMIC DNA]</scope>
    <source>
        <strain evidence="1 2">MSJ-5</strain>
    </source>
</reference>
<evidence type="ECO:0000313" key="1">
    <source>
        <dbReference type="EMBL" id="MBU5676820.1"/>
    </source>
</evidence>
<dbReference type="Proteomes" id="UP000779508">
    <property type="component" value="Unassembled WGS sequence"/>
</dbReference>
<dbReference type="EMBL" id="JAHLQK010000004">
    <property type="protein sequence ID" value="MBU5676820.1"/>
    <property type="molecule type" value="Genomic_DNA"/>
</dbReference>
<dbReference type="RefSeq" id="WP_216417072.1">
    <property type="nucleotide sequence ID" value="NZ_JAHLQK010000004.1"/>
</dbReference>
<proteinExistence type="predicted"/>
<name>A0ABS6G2V6_9FIRM</name>
<accession>A0ABS6G2V6</accession>
<protein>
    <recommendedName>
        <fullName evidence="3">HNH endonuclease</fullName>
    </recommendedName>
</protein>
<gene>
    <name evidence="1" type="ORF">KQI88_10355</name>
</gene>
<evidence type="ECO:0008006" key="3">
    <source>
        <dbReference type="Google" id="ProtNLM"/>
    </source>
</evidence>
<organism evidence="1 2">
    <name type="scientific">Alkaliphilus flagellatus</name>
    <dbReference type="NCBI Taxonomy" id="2841507"/>
    <lineage>
        <taxon>Bacteria</taxon>
        <taxon>Bacillati</taxon>
        <taxon>Bacillota</taxon>
        <taxon>Clostridia</taxon>
        <taxon>Peptostreptococcales</taxon>
        <taxon>Natronincolaceae</taxon>
        <taxon>Alkaliphilus</taxon>
    </lineage>
</organism>
<keyword evidence="2" id="KW-1185">Reference proteome</keyword>
<comment type="caution">
    <text evidence="1">The sequence shown here is derived from an EMBL/GenBank/DDBJ whole genome shotgun (WGS) entry which is preliminary data.</text>
</comment>
<evidence type="ECO:0000313" key="2">
    <source>
        <dbReference type="Proteomes" id="UP000779508"/>
    </source>
</evidence>
<sequence length="307" mass="36070">MICAYCKEDKNSSKEHIISDSVLELFPECDLTIDSVRNRQYKADPVIKDVCSNCNNNRLSYIDGYAKHMISQYFAKAYEQDDTLEFEYEYDKLLKVLMKFTYNDLRSHKNDISFFDKGVLEFLLNKEKKDIGKHVTVLGGLWVNTSPMPEYIFGNLKLRWVNGSIFLDNSMIKNVDYHTGRVFYREENKQVVLKGLTMSYFFRFNSGLFVILFWDSEETRYDNEKFLQLSYPYTLIDPTSNSVILERCTHAYNCHQPHLIDVSWGIGMADATNGMVSTDINPIDIQKTLNEEWEKHEQEVRIKHKKE</sequence>